<dbReference type="GO" id="GO:0009306">
    <property type="term" value="P:protein secretion"/>
    <property type="evidence" value="ECO:0007669"/>
    <property type="project" value="UniProtKB-UniRule"/>
</dbReference>
<reference evidence="8 9" key="1">
    <citation type="submission" date="2018-04" db="EMBL/GenBank/DDBJ databases">
        <title>The genome sequence of Caulobacter sp. 736.</title>
        <authorList>
            <person name="Gao J."/>
            <person name="Sun J."/>
        </authorList>
    </citation>
    <scope>NUCLEOTIDE SEQUENCE [LARGE SCALE GENOMIC DNA]</scope>
    <source>
        <strain evidence="8 9">736</strain>
    </source>
</reference>
<dbReference type="NCBIfam" id="TIGR01102">
    <property type="entry name" value="yscR"/>
    <property type="match status" value="1"/>
</dbReference>
<name>A0A2T9JPP7_9CAUL</name>
<evidence type="ECO:0000256" key="7">
    <source>
        <dbReference type="RuleBase" id="RU362070"/>
    </source>
</evidence>
<evidence type="ECO:0000256" key="3">
    <source>
        <dbReference type="ARBA" id="ARBA00022475"/>
    </source>
</evidence>
<dbReference type="PANTHER" id="PTHR30587:SF2">
    <property type="entry name" value="SURFACE PRESENTATION OF ANTIGENS PROTEIN SPAP"/>
    <property type="match status" value="1"/>
</dbReference>
<dbReference type="NCBIfam" id="NF009438">
    <property type="entry name" value="PRK12797.1"/>
    <property type="match status" value="1"/>
</dbReference>
<comment type="caution">
    <text evidence="8">The sequence shown here is derived from an EMBL/GenBank/DDBJ whole genome shotgun (WGS) entry which is preliminary data.</text>
</comment>
<dbReference type="PRINTS" id="PR01302">
    <property type="entry name" value="TYPE3IMPPROT"/>
</dbReference>
<dbReference type="PANTHER" id="PTHR30587">
    <property type="entry name" value="FLAGELLAR BIOSYNTHETIC PROTEIN FLIP"/>
    <property type="match status" value="1"/>
</dbReference>
<protein>
    <submittedName>
        <fullName evidence="8">EscR/YscR/HrcR family type III secretion system export apparatus protein</fullName>
    </submittedName>
</protein>
<accession>A0A2T9JPP7</accession>
<keyword evidence="3 7" id="KW-1003">Cell membrane</keyword>
<dbReference type="PROSITE" id="PS01061">
    <property type="entry name" value="FLIP_2"/>
    <property type="match status" value="1"/>
</dbReference>
<dbReference type="InterPro" id="IPR005838">
    <property type="entry name" value="T3SS_IM_P"/>
</dbReference>
<keyword evidence="5 7" id="KW-1133">Transmembrane helix</keyword>
<evidence type="ECO:0000313" key="9">
    <source>
        <dbReference type="Proteomes" id="UP000244913"/>
    </source>
</evidence>
<dbReference type="RefSeq" id="WP_116565786.1">
    <property type="nucleotide sequence ID" value="NZ_QDKP01000020.1"/>
</dbReference>
<evidence type="ECO:0000256" key="5">
    <source>
        <dbReference type="ARBA" id="ARBA00022989"/>
    </source>
</evidence>
<dbReference type="EMBL" id="QDKP01000020">
    <property type="protein sequence ID" value="PVM85663.1"/>
    <property type="molecule type" value="Genomic_DNA"/>
</dbReference>
<keyword evidence="6 7" id="KW-0472">Membrane</keyword>
<proteinExistence type="inferred from homology"/>
<keyword evidence="4 7" id="KW-0812">Transmembrane</keyword>
<gene>
    <name evidence="8" type="ORF">DDF65_06820</name>
</gene>
<organism evidence="8 9">
    <name type="scientific">Caulobacter radicis</name>
    <dbReference type="NCBI Taxonomy" id="2172650"/>
    <lineage>
        <taxon>Bacteria</taxon>
        <taxon>Pseudomonadati</taxon>
        <taxon>Pseudomonadota</taxon>
        <taxon>Alphaproteobacteria</taxon>
        <taxon>Caulobacterales</taxon>
        <taxon>Caulobacteraceae</taxon>
        <taxon>Caulobacter</taxon>
    </lineage>
</organism>
<dbReference type="InterPro" id="IPR005773">
    <property type="entry name" value="T3SS_YscR-like"/>
</dbReference>
<dbReference type="PROSITE" id="PS01060">
    <property type="entry name" value="FLIP_1"/>
    <property type="match status" value="1"/>
</dbReference>
<feature type="transmembrane region" description="Helical" evidence="7">
    <location>
        <begin position="169"/>
        <end position="188"/>
    </location>
</feature>
<keyword evidence="9" id="KW-1185">Reference proteome</keyword>
<dbReference type="AlphaFoldDB" id="A0A2T9JPP7"/>
<sequence length="220" mass="24096">MDLTQFSPGSALITVILLALAPFVAVMVTSFTKIVVTLSLLRNALGLQQVPPNIVLNGLALILTLYVMYPVGQQMAAANQDMKPIAAVSSDTQALFTYADKAKEPLREFLIKHSTPRERAFFLKTAQRINGPEKARALTQRDFIVVVPAFTVSELAAAFQIGFLIFLPFLIIDLVVSNILLAMGMMMLSPTTVSLPFKLLLFVLIDGWVKLSHGLVLSYT</sequence>
<evidence type="ECO:0000256" key="2">
    <source>
        <dbReference type="ARBA" id="ARBA00006257"/>
    </source>
</evidence>
<comment type="similarity">
    <text evidence="2 7">Belongs to the FliP/MopC/SpaP family.</text>
</comment>
<dbReference type="Pfam" id="PF00813">
    <property type="entry name" value="FliP"/>
    <property type="match status" value="1"/>
</dbReference>
<comment type="subcellular location">
    <subcellularLocation>
        <location evidence="1">Cell membrane</location>
        <topology evidence="1">Multi-pass membrane protein</topology>
    </subcellularLocation>
</comment>
<evidence type="ECO:0000313" key="8">
    <source>
        <dbReference type="EMBL" id="PVM85663.1"/>
    </source>
</evidence>
<feature type="transmembrane region" description="Helical" evidence="7">
    <location>
        <begin position="54"/>
        <end position="72"/>
    </location>
</feature>
<feature type="transmembrane region" description="Helical" evidence="7">
    <location>
        <begin position="12"/>
        <end position="34"/>
    </location>
</feature>
<dbReference type="Proteomes" id="UP000244913">
    <property type="component" value="Unassembled WGS sequence"/>
</dbReference>
<comment type="caution">
    <text evidence="7">Lacks conserved residue(s) required for the propagation of feature annotation.</text>
</comment>
<evidence type="ECO:0000256" key="4">
    <source>
        <dbReference type="ARBA" id="ARBA00022692"/>
    </source>
</evidence>
<dbReference type="GO" id="GO:0005886">
    <property type="term" value="C:plasma membrane"/>
    <property type="evidence" value="ECO:0007669"/>
    <property type="project" value="UniProtKB-SubCell"/>
</dbReference>
<evidence type="ECO:0000256" key="6">
    <source>
        <dbReference type="ARBA" id="ARBA00023136"/>
    </source>
</evidence>
<evidence type="ECO:0000256" key="1">
    <source>
        <dbReference type="ARBA" id="ARBA00004651"/>
    </source>
</evidence>